<dbReference type="EMBL" id="ML208551">
    <property type="protein sequence ID" value="TFK62910.1"/>
    <property type="molecule type" value="Genomic_DNA"/>
</dbReference>
<accession>A0ACD3AB59</accession>
<evidence type="ECO:0000313" key="1">
    <source>
        <dbReference type="EMBL" id="TFK62910.1"/>
    </source>
</evidence>
<keyword evidence="2" id="KW-1185">Reference proteome</keyword>
<organism evidence="1 2">
    <name type="scientific">Pluteus cervinus</name>
    <dbReference type="NCBI Taxonomy" id="181527"/>
    <lineage>
        <taxon>Eukaryota</taxon>
        <taxon>Fungi</taxon>
        <taxon>Dikarya</taxon>
        <taxon>Basidiomycota</taxon>
        <taxon>Agaricomycotina</taxon>
        <taxon>Agaricomycetes</taxon>
        <taxon>Agaricomycetidae</taxon>
        <taxon>Agaricales</taxon>
        <taxon>Pluteineae</taxon>
        <taxon>Pluteaceae</taxon>
        <taxon>Pluteus</taxon>
    </lineage>
</organism>
<gene>
    <name evidence="1" type="ORF">BDN72DRAFT_902842</name>
</gene>
<proteinExistence type="predicted"/>
<dbReference type="Proteomes" id="UP000308600">
    <property type="component" value="Unassembled WGS sequence"/>
</dbReference>
<sequence length="246" mass="27795">MKDLKLAKLEKKEDNKCFSQTPGPQIDLMIEAITCHMPSQPKVQLYLKIQDIGLQPHPTFKYQTKATSGLVLGNVMMFEWLISKSLGFTNPTLSITIFQQNTLWANKVVAEAIIPLHNILAHFLSNPNTGDIDFTIALQPGHTISLIFAQKSLQDVLQRVQLCKTVIQKLKKTTEGLEVLFSPESVLSRLASLAHPIMEQIVHLCDKLQNYEIAPIYIVKLIETLQKGLQVVTKLWKIFSDVLDKH</sequence>
<protein>
    <submittedName>
        <fullName evidence="1">Uncharacterized protein</fullName>
    </submittedName>
</protein>
<name>A0ACD3AB59_9AGAR</name>
<evidence type="ECO:0000313" key="2">
    <source>
        <dbReference type="Proteomes" id="UP000308600"/>
    </source>
</evidence>
<reference evidence="1 2" key="1">
    <citation type="journal article" date="2019" name="Nat. Ecol. Evol.">
        <title>Megaphylogeny resolves global patterns of mushroom evolution.</title>
        <authorList>
            <person name="Varga T."/>
            <person name="Krizsan K."/>
            <person name="Foldi C."/>
            <person name="Dima B."/>
            <person name="Sanchez-Garcia M."/>
            <person name="Sanchez-Ramirez S."/>
            <person name="Szollosi G.J."/>
            <person name="Szarkandi J.G."/>
            <person name="Papp V."/>
            <person name="Albert L."/>
            <person name="Andreopoulos W."/>
            <person name="Angelini C."/>
            <person name="Antonin V."/>
            <person name="Barry K.W."/>
            <person name="Bougher N.L."/>
            <person name="Buchanan P."/>
            <person name="Buyck B."/>
            <person name="Bense V."/>
            <person name="Catcheside P."/>
            <person name="Chovatia M."/>
            <person name="Cooper J."/>
            <person name="Damon W."/>
            <person name="Desjardin D."/>
            <person name="Finy P."/>
            <person name="Geml J."/>
            <person name="Haridas S."/>
            <person name="Hughes K."/>
            <person name="Justo A."/>
            <person name="Karasinski D."/>
            <person name="Kautmanova I."/>
            <person name="Kiss B."/>
            <person name="Kocsube S."/>
            <person name="Kotiranta H."/>
            <person name="LaButti K.M."/>
            <person name="Lechner B.E."/>
            <person name="Liimatainen K."/>
            <person name="Lipzen A."/>
            <person name="Lukacs Z."/>
            <person name="Mihaltcheva S."/>
            <person name="Morgado L.N."/>
            <person name="Niskanen T."/>
            <person name="Noordeloos M.E."/>
            <person name="Ohm R.A."/>
            <person name="Ortiz-Santana B."/>
            <person name="Ovrebo C."/>
            <person name="Racz N."/>
            <person name="Riley R."/>
            <person name="Savchenko A."/>
            <person name="Shiryaev A."/>
            <person name="Soop K."/>
            <person name="Spirin V."/>
            <person name="Szebenyi C."/>
            <person name="Tomsovsky M."/>
            <person name="Tulloss R.E."/>
            <person name="Uehling J."/>
            <person name="Grigoriev I.V."/>
            <person name="Vagvolgyi C."/>
            <person name="Papp T."/>
            <person name="Martin F.M."/>
            <person name="Miettinen O."/>
            <person name="Hibbett D.S."/>
            <person name="Nagy L.G."/>
        </authorList>
    </citation>
    <scope>NUCLEOTIDE SEQUENCE [LARGE SCALE GENOMIC DNA]</scope>
    <source>
        <strain evidence="1 2">NL-1719</strain>
    </source>
</reference>